<evidence type="ECO:0000313" key="4">
    <source>
        <dbReference type="Proteomes" id="UP001194580"/>
    </source>
</evidence>
<dbReference type="EMBL" id="JAAAIL010000037">
    <property type="protein sequence ID" value="KAG0280994.1"/>
    <property type="molecule type" value="Genomic_DNA"/>
</dbReference>
<protein>
    <submittedName>
        <fullName evidence="3">Uncharacterized protein</fullName>
    </submittedName>
</protein>
<name>A0AAD4HAS7_9FUNG</name>
<sequence>MAPRLDLAIAPGKHLGWFRLGTSLWDVIRLLRDQAALIPVVELKYSDEHPFTADIVLRLASNGIELRFEPLSQRLKLIKVDDFTRLRLTYQGGEVSSTKALPTFLLAYKLFGPTYPGEFDGSKHLYTLSYPGLSLVFPIPEKHMLLYQSSADLPLEFPDGTTPVASHMYIYYGADWSSATQVPIATLVRNIQDSSSPSHHSGRFGEGKAELEKVTAKINQGAVLQFTGAGQTQKCMILLHVTTPQDLLADLGSPASIYYKEEDKMKIHSETKESPRIQQEEDGILGEMDDIGYDRTNKPAEGSQQPNDYFYNYFHLGMDVLFDGSTHRCKKIVMHTNVPGHFDFQSYKRCPYVLQVPSSLPSSGSNYDAESARLPPIAPQAITPSPTRQQQFSSSNSNSNNSANNGTLTPSVAESAGSKANKKKSRSSGVASGGNGSPSSGVVVSSADAMEPIPSSYSSGEGGNSRGSPDLLGSSPVPSTSSADAVTQEMTGLNINHPQQHQQQQQQQLGASPTGGMMTAVAPEKGITPDMKIPMIMALLDPSSNTLSSAAGTPNKPAVILNRGSSTQNPFGPTTLNGADGVVFEATRNGHVVTVILY</sequence>
<accession>A0AAD4HAS7</accession>
<feature type="compositionally biased region" description="Low complexity" evidence="2">
    <location>
        <begin position="393"/>
        <end position="405"/>
    </location>
</feature>
<feature type="compositionally biased region" description="Polar residues" evidence="2">
    <location>
        <begin position="382"/>
        <end position="392"/>
    </location>
</feature>
<dbReference type="Pfam" id="PF03676">
    <property type="entry name" value="PHAF1"/>
    <property type="match status" value="3"/>
</dbReference>
<comment type="caution">
    <text evidence="3">The sequence shown here is derived from an EMBL/GenBank/DDBJ whole genome shotgun (WGS) entry which is preliminary data.</text>
</comment>
<dbReference type="GO" id="GO:0043001">
    <property type="term" value="P:Golgi to plasma membrane protein transport"/>
    <property type="evidence" value="ECO:0007669"/>
    <property type="project" value="TreeGrafter"/>
</dbReference>
<dbReference type="Proteomes" id="UP001194580">
    <property type="component" value="Unassembled WGS sequence"/>
</dbReference>
<evidence type="ECO:0000313" key="3">
    <source>
        <dbReference type="EMBL" id="KAG0280994.1"/>
    </source>
</evidence>
<comment type="similarity">
    <text evidence="1">Belongs to the PHAF1 family.</text>
</comment>
<keyword evidence="4" id="KW-1185">Reference proteome</keyword>
<proteinExistence type="inferred from homology"/>
<evidence type="ECO:0000256" key="2">
    <source>
        <dbReference type="SAM" id="MobiDB-lite"/>
    </source>
</evidence>
<dbReference type="PANTHER" id="PTHR13465">
    <property type="entry name" value="UPF0183 PROTEIN"/>
    <property type="match status" value="1"/>
</dbReference>
<dbReference type="GO" id="GO:0005802">
    <property type="term" value="C:trans-Golgi network"/>
    <property type="evidence" value="ECO:0007669"/>
    <property type="project" value="TreeGrafter"/>
</dbReference>
<dbReference type="InterPro" id="IPR039156">
    <property type="entry name" value="PHAF1/BROMI"/>
</dbReference>
<feature type="compositionally biased region" description="Low complexity" evidence="2">
    <location>
        <begin position="437"/>
        <end position="446"/>
    </location>
</feature>
<dbReference type="PANTHER" id="PTHR13465:SF2">
    <property type="entry name" value="PHAGOSOME ASSEMBLY FACTOR 1"/>
    <property type="match status" value="1"/>
</dbReference>
<gene>
    <name evidence="3" type="ORF">BGZ95_007520</name>
</gene>
<feature type="compositionally biased region" description="Polar residues" evidence="2">
    <location>
        <begin position="476"/>
        <end position="485"/>
    </location>
</feature>
<evidence type="ECO:0000256" key="1">
    <source>
        <dbReference type="ARBA" id="ARBA00024339"/>
    </source>
</evidence>
<feature type="region of interest" description="Disordered" evidence="2">
    <location>
        <begin position="377"/>
        <end position="485"/>
    </location>
</feature>
<dbReference type="AlphaFoldDB" id="A0AAD4HAS7"/>
<reference evidence="3" key="1">
    <citation type="journal article" date="2020" name="Fungal Divers.">
        <title>Resolving the Mortierellaceae phylogeny through synthesis of multi-gene phylogenetics and phylogenomics.</title>
        <authorList>
            <person name="Vandepol N."/>
            <person name="Liber J."/>
            <person name="Desiro A."/>
            <person name="Na H."/>
            <person name="Kennedy M."/>
            <person name="Barry K."/>
            <person name="Grigoriev I.V."/>
            <person name="Miller A.N."/>
            <person name="O'Donnell K."/>
            <person name="Stajich J.E."/>
            <person name="Bonito G."/>
        </authorList>
    </citation>
    <scope>NUCLEOTIDE SEQUENCE</scope>
    <source>
        <strain evidence="3">NRRL 28262</strain>
    </source>
</reference>
<dbReference type="InterPro" id="IPR005373">
    <property type="entry name" value="PHAF1"/>
</dbReference>
<organism evidence="3 4">
    <name type="scientific">Linnemannia exigua</name>
    <dbReference type="NCBI Taxonomy" id="604196"/>
    <lineage>
        <taxon>Eukaryota</taxon>
        <taxon>Fungi</taxon>
        <taxon>Fungi incertae sedis</taxon>
        <taxon>Mucoromycota</taxon>
        <taxon>Mortierellomycotina</taxon>
        <taxon>Mortierellomycetes</taxon>
        <taxon>Mortierellales</taxon>
        <taxon>Mortierellaceae</taxon>
        <taxon>Linnemannia</taxon>
    </lineage>
</organism>